<dbReference type="AlphaFoldDB" id="A0A1Q3B945"/>
<proteinExistence type="predicted"/>
<dbReference type="InParanoid" id="A0A1Q3B945"/>
<reference evidence="2" key="1">
    <citation type="submission" date="2016-04" db="EMBL/GenBank/DDBJ databases">
        <title>Cephalotus genome sequencing.</title>
        <authorList>
            <person name="Fukushima K."/>
            <person name="Hasebe M."/>
            <person name="Fang X."/>
        </authorList>
    </citation>
    <scope>NUCLEOTIDE SEQUENCE [LARGE SCALE GENOMIC DNA]</scope>
    <source>
        <strain evidence="2">cv. St1</strain>
    </source>
</reference>
<keyword evidence="2" id="KW-1185">Reference proteome</keyword>
<feature type="non-terminal residue" evidence="1">
    <location>
        <position position="93"/>
    </location>
</feature>
<dbReference type="EMBL" id="BDDD01000357">
    <property type="protein sequence ID" value="GAV64576.1"/>
    <property type="molecule type" value="Genomic_DNA"/>
</dbReference>
<feature type="non-terminal residue" evidence="1">
    <location>
        <position position="1"/>
    </location>
</feature>
<dbReference type="OrthoDB" id="683469at2759"/>
<dbReference type="PANTHER" id="PTHR31973:SF195">
    <property type="entry name" value="MUDR FAMILY TRANSPOSASE"/>
    <property type="match status" value="1"/>
</dbReference>
<name>A0A1Q3B945_CEPFO</name>
<evidence type="ECO:0000313" key="1">
    <source>
        <dbReference type="EMBL" id="GAV64576.1"/>
    </source>
</evidence>
<dbReference type="STRING" id="3775.A0A1Q3B945"/>
<dbReference type="PANTHER" id="PTHR31973">
    <property type="entry name" value="POLYPROTEIN, PUTATIVE-RELATED"/>
    <property type="match status" value="1"/>
</dbReference>
<evidence type="ECO:0000313" key="2">
    <source>
        <dbReference type="Proteomes" id="UP000187406"/>
    </source>
</evidence>
<accession>A0A1Q3B945</accession>
<gene>
    <name evidence="1" type="ORF">CFOL_v3_08094</name>
</gene>
<organism evidence="1 2">
    <name type="scientific">Cephalotus follicularis</name>
    <name type="common">Albany pitcher plant</name>
    <dbReference type="NCBI Taxonomy" id="3775"/>
    <lineage>
        <taxon>Eukaryota</taxon>
        <taxon>Viridiplantae</taxon>
        <taxon>Streptophyta</taxon>
        <taxon>Embryophyta</taxon>
        <taxon>Tracheophyta</taxon>
        <taxon>Spermatophyta</taxon>
        <taxon>Magnoliopsida</taxon>
        <taxon>eudicotyledons</taxon>
        <taxon>Gunneridae</taxon>
        <taxon>Pentapetalae</taxon>
        <taxon>rosids</taxon>
        <taxon>fabids</taxon>
        <taxon>Oxalidales</taxon>
        <taxon>Cephalotaceae</taxon>
        <taxon>Cephalotus</taxon>
    </lineage>
</organism>
<protein>
    <submittedName>
        <fullName evidence="1">Uncharacterized protein</fullName>
    </submittedName>
</protein>
<dbReference type="Proteomes" id="UP000187406">
    <property type="component" value="Unassembled WGS sequence"/>
</dbReference>
<sequence length="93" mass="10625">LNINIVAIIAMIKHRYHYTISYKKARLGKQLAMADLFGDWDASYRFLPKCMVAMEASNPGSVVCCIEAFKYCRSVICIDATHLYQKYKGKLLV</sequence>
<comment type="caution">
    <text evidence="1">The sequence shown here is derived from an EMBL/GenBank/DDBJ whole genome shotgun (WGS) entry which is preliminary data.</text>
</comment>